<dbReference type="Gene3D" id="3.90.950.10">
    <property type="match status" value="1"/>
</dbReference>
<evidence type="ECO:0000256" key="10">
    <source>
        <dbReference type="ARBA" id="ARBA00048174"/>
    </source>
</evidence>
<evidence type="ECO:0000256" key="4">
    <source>
        <dbReference type="ARBA" id="ARBA00022741"/>
    </source>
</evidence>
<sequence length="173" mass="19075">MKVVIGTKNRAKIHAVMETLVREPFEFISVEAPSGVSAQPFSDEETMKGAINRAKYALTITDAKLAIGLEGGVSDTSTGLMLCNWGAMTCHSGQVWVASGAKIPLPLEVQTKLRDGQELGTIMGEMMDDHRIRHKEGAIGVLTSGRITRKSMFSHIVQMLYGQYEYNYQPFNH</sequence>
<dbReference type="EC" id="3.6.1.73" evidence="9"/>
<protein>
    <recommendedName>
        <fullName evidence="9">inosine/xanthosine triphosphatase</fullName>
        <ecNumber evidence="9">3.6.1.73</ecNumber>
    </recommendedName>
</protein>
<name>A0AB39BPW7_9BACI</name>
<evidence type="ECO:0000256" key="3">
    <source>
        <dbReference type="ARBA" id="ARBA00022723"/>
    </source>
</evidence>
<evidence type="ECO:0000259" key="12">
    <source>
        <dbReference type="Pfam" id="PF01931"/>
    </source>
</evidence>
<keyword evidence="4" id="KW-0547">Nucleotide-binding</keyword>
<comment type="catalytic activity">
    <reaction evidence="10">
        <text>ITP + H2O = IDP + phosphate + H(+)</text>
        <dbReference type="Rhea" id="RHEA:28330"/>
        <dbReference type="ChEBI" id="CHEBI:15377"/>
        <dbReference type="ChEBI" id="CHEBI:15378"/>
        <dbReference type="ChEBI" id="CHEBI:43474"/>
        <dbReference type="ChEBI" id="CHEBI:58280"/>
        <dbReference type="ChEBI" id="CHEBI:61402"/>
        <dbReference type="EC" id="3.6.1.73"/>
    </reaction>
</comment>
<dbReference type="GO" id="GO:0000166">
    <property type="term" value="F:nucleotide binding"/>
    <property type="evidence" value="ECO:0007669"/>
    <property type="project" value="UniProtKB-KW"/>
</dbReference>
<accession>A0AB39BPW7</accession>
<evidence type="ECO:0000256" key="8">
    <source>
        <dbReference type="ARBA" id="ARBA00023211"/>
    </source>
</evidence>
<organism evidence="13">
    <name type="scientific">Alkalihalophilus sp. As8PL</name>
    <dbReference type="NCBI Taxonomy" id="3237103"/>
    <lineage>
        <taxon>Bacteria</taxon>
        <taxon>Bacillati</taxon>
        <taxon>Bacillota</taxon>
        <taxon>Bacilli</taxon>
        <taxon>Bacillales</taxon>
        <taxon>Bacillaceae</taxon>
        <taxon>Alkalihalophilus</taxon>
    </lineage>
</organism>
<dbReference type="GO" id="GO:0009117">
    <property type="term" value="P:nucleotide metabolic process"/>
    <property type="evidence" value="ECO:0007669"/>
    <property type="project" value="UniProtKB-KW"/>
</dbReference>
<dbReference type="PANTHER" id="PTHR34699">
    <property type="match status" value="1"/>
</dbReference>
<gene>
    <name evidence="13" type="ORF">AB3N04_15045</name>
</gene>
<comment type="cofactor">
    <cofactor evidence="2">
        <name>Mg(2+)</name>
        <dbReference type="ChEBI" id="CHEBI:18420"/>
    </cofactor>
</comment>
<dbReference type="GO" id="GO:0046872">
    <property type="term" value="F:metal ion binding"/>
    <property type="evidence" value="ECO:0007669"/>
    <property type="project" value="UniProtKB-KW"/>
</dbReference>
<comment type="cofactor">
    <cofactor evidence="1">
        <name>Mn(2+)</name>
        <dbReference type="ChEBI" id="CHEBI:29035"/>
    </cofactor>
</comment>
<dbReference type="InterPro" id="IPR050299">
    <property type="entry name" value="YjjX_NTPase"/>
</dbReference>
<evidence type="ECO:0000256" key="6">
    <source>
        <dbReference type="ARBA" id="ARBA00022842"/>
    </source>
</evidence>
<keyword evidence="3" id="KW-0479">Metal-binding</keyword>
<evidence type="ECO:0000256" key="5">
    <source>
        <dbReference type="ARBA" id="ARBA00022801"/>
    </source>
</evidence>
<keyword evidence="7" id="KW-0546">Nucleotide metabolism</keyword>
<evidence type="ECO:0000256" key="2">
    <source>
        <dbReference type="ARBA" id="ARBA00001946"/>
    </source>
</evidence>
<evidence type="ECO:0000256" key="7">
    <source>
        <dbReference type="ARBA" id="ARBA00023080"/>
    </source>
</evidence>
<feature type="domain" description="Non-canonical purine NTP phosphatase/PRRC1" evidence="12">
    <location>
        <begin position="6"/>
        <end position="159"/>
    </location>
</feature>
<dbReference type="SUPFAM" id="SSF52972">
    <property type="entry name" value="ITPase-like"/>
    <property type="match status" value="1"/>
</dbReference>
<evidence type="ECO:0000256" key="11">
    <source>
        <dbReference type="ARBA" id="ARBA00048781"/>
    </source>
</evidence>
<dbReference type="Pfam" id="PF01931">
    <property type="entry name" value="NTPase_I-T"/>
    <property type="match status" value="1"/>
</dbReference>
<dbReference type="NCBIfam" id="NF002850">
    <property type="entry name" value="PRK03114.1"/>
    <property type="match status" value="1"/>
</dbReference>
<proteinExistence type="predicted"/>
<reference evidence="13" key="1">
    <citation type="submission" date="2024-07" db="EMBL/GenBank/DDBJ databases">
        <title>Identification and characteristics of an arsenic-resistant bacterial isolate, which belongs to a novel species.</title>
        <authorList>
            <person name="Juszczyk A."/>
            <person name="Kowalczyk A."/>
            <person name="Was K."/>
            <person name="Kosowicz W."/>
            <person name="Budzyn A."/>
            <person name="Latowski D."/>
        </authorList>
    </citation>
    <scope>NUCLEOTIDE SEQUENCE</scope>
    <source>
        <strain evidence="13">As8PL</strain>
    </source>
</reference>
<dbReference type="RefSeq" id="WP_368503518.1">
    <property type="nucleotide sequence ID" value="NZ_CP162551.1"/>
</dbReference>
<dbReference type="InterPro" id="IPR026533">
    <property type="entry name" value="NTPase/PRRC1"/>
</dbReference>
<keyword evidence="5" id="KW-0378">Hydrolase</keyword>
<dbReference type="InterPro" id="IPR029001">
    <property type="entry name" value="ITPase-like_fam"/>
</dbReference>
<evidence type="ECO:0000313" key="13">
    <source>
        <dbReference type="EMBL" id="XDI36010.1"/>
    </source>
</evidence>
<dbReference type="EMBL" id="CP162551">
    <property type="protein sequence ID" value="XDI36010.1"/>
    <property type="molecule type" value="Genomic_DNA"/>
</dbReference>
<dbReference type="AlphaFoldDB" id="A0AB39BPW7"/>
<evidence type="ECO:0000256" key="1">
    <source>
        <dbReference type="ARBA" id="ARBA00001936"/>
    </source>
</evidence>
<comment type="catalytic activity">
    <reaction evidence="11">
        <text>XTP + H2O = XDP + phosphate + H(+)</text>
        <dbReference type="Rhea" id="RHEA:28406"/>
        <dbReference type="ChEBI" id="CHEBI:15377"/>
        <dbReference type="ChEBI" id="CHEBI:15378"/>
        <dbReference type="ChEBI" id="CHEBI:43474"/>
        <dbReference type="ChEBI" id="CHEBI:59884"/>
        <dbReference type="ChEBI" id="CHEBI:61314"/>
        <dbReference type="EC" id="3.6.1.73"/>
    </reaction>
</comment>
<dbReference type="GO" id="GO:0103023">
    <property type="term" value="F:ITPase activity"/>
    <property type="evidence" value="ECO:0007669"/>
    <property type="project" value="UniProtKB-EC"/>
</dbReference>
<evidence type="ECO:0000256" key="9">
    <source>
        <dbReference type="ARBA" id="ARBA00038901"/>
    </source>
</evidence>
<dbReference type="PANTHER" id="PTHR34699:SF2">
    <property type="entry name" value="NON-CANONICAL PURINE NTP PHOSPHATASE_PRRC1 DOMAIN-CONTAINING PROTEIN"/>
    <property type="match status" value="1"/>
</dbReference>
<keyword evidence="8" id="KW-0464">Manganese</keyword>
<keyword evidence="6" id="KW-0460">Magnesium</keyword>